<dbReference type="InterPro" id="IPR039902">
    <property type="entry name" value="CCDC148/CCDC112"/>
</dbReference>
<accession>A0AAN8G0U2</accession>
<keyword evidence="1" id="KW-0175">Coiled coil</keyword>
<dbReference type="PANTHER" id="PTHR21549">
    <property type="entry name" value="MUTATED IN BLADDER CANCER 1"/>
    <property type="match status" value="1"/>
</dbReference>
<evidence type="ECO:0000313" key="3">
    <source>
        <dbReference type="EMBL" id="KAK6165796.1"/>
    </source>
</evidence>
<dbReference type="AlphaFoldDB" id="A0AAN8G0U2"/>
<gene>
    <name evidence="3" type="ORF">SNE40_022641</name>
</gene>
<dbReference type="EMBL" id="JAZGQO010000021">
    <property type="protein sequence ID" value="KAK6165796.1"/>
    <property type="molecule type" value="Genomic_DNA"/>
</dbReference>
<name>A0AAN8G0U2_PATCE</name>
<evidence type="ECO:0000256" key="2">
    <source>
        <dbReference type="SAM" id="MobiDB-lite"/>
    </source>
</evidence>
<dbReference type="Proteomes" id="UP001347796">
    <property type="component" value="Unassembled WGS sequence"/>
</dbReference>
<keyword evidence="4" id="KW-1185">Reference proteome</keyword>
<evidence type="ECO:0000256" key="1">
    <source>
        <dbReference type="ARBA" id="ARBA00023054"/>
    </source>
</evidence>
<evidence type="ECO:0000313" key="4">
    <source>
        <dbReference type="Proteomes" id="UP001347796"/>
    </source>
</evidence>
<dbReference type="PANTHER" id="PTHR21549:SF1">
    <property type="entry name" value="COILED-COIL DOMAIN-CONTAINING PROTEIN 148"/>
    <property type="match status" value="1"/>
</dbReference>
<proteinExistence type="predicted"/>
<organism evidence="3 4">
    <name type="scientific">Patella caerulea</name>
    <name type="common">Rayed Mediterranean limpet</name>
    <dbReference type="NCBI Taxonomy" id="87958"/>
    <lineage>
        <taxon>Eukaryota</taxon>
        <taxon>Metazoa</taxon>
        <taxon>Spiralia</taxon>
        <taxon>Lophotrochozoa</taxon>
        <taxon>Mollusca</taxon>
        <taxon>Gastropoda</taxon>
        <taxon>Patellogastropoda</taxon>
        <taxon>Patelloidea</taxon>
        <taxon>Patellidae</taxon>
        <taxon>Patella</taxon>
    </lineage>
</organism>
<comment type="caution">
    <text evidence="3">The sequence shown here is derived from an EMBL/GenBank/DDBJ whole genome shotgun (WGS) entry which is preliminary data.</text>
</comment>
<sequence length="610" mass="74023">MSGRDLRSFVTNYRSAEIDKLARRATDGLGSNKYKDVDYYKLNNLSSAKRFTSHKFSMKLEKIEKLCKRNKENNLIKQHKLLWQKEFLKLNHARKKIQAEIDEHMRDNRTGICAQVYKEFEYYNHRLEHDFESFKKQTAEPLWNLREDLEYWLTENKSNLSEGHPEALEKHEEVKSTIESVEKQQAAIFQHLQGEQITLEKELNSDEMLDLCPVQLERRPHIKQGIPDEAIQCYCPDENLKTSILNEFLHLDAKYSHRIEELDRKHTLAKRYDMCGDWYEDEHFIFLAVYDQYPSELNNRRNLLLDRLKRHLPNKTRHELISHEDWWLDYKYYNERLRGVMLDWARDRKELLNKAFLIFEEAQIVHNLEEKKYDHRNHQKEICDALFNKVLKWREQKEEAMKLEAKLEEQQRQELAERMEREKERENNKRMEAKSKINSYQEEKERRRNEESERDKRRLEELNRLLEEQAEYDRERVKFRKEQVDEKNEERKRQILQQEEEERKKEERLEALRETVRITAESDPERLLQNTEAWESRLTEDENAPLDIQKPLFDVHTFTSNQVTSDPRIRIEQKLREAGLHNSAYARSILSEVKPLHPPRRDMISTVFKD</sequence>
<protein>
    <recommendedName>
        <fullName evidence="5">Coiled-coil domain-containing protein 148</fullName>
    </recommendedName>
</protein>
<evidence type="ECO:0008006" key="5">
    <source>
        <dbReference type="Google" id="ProtNLM"/>
    </source>
</evidence>
<feature type="region of interest" description="Disordered" evidence="2">
    <location>
        <begin position="414"/>
        <end position="456"/>
    </location>
</feature>
<reference evidence="3 4" key="1">
    <citation type="submission" date="2024-01" db="EMBL/GenBank/DDBJ databases">
        <title>The genome of the rayed Mediterranean limpet Patella caerulea (Linnaeus, 1758).</title>
        <authorList>
            <person name="Anh-Thu Weber A."/>
            <person name="Halstead-Nussloch G."/>
        </authorList>
    </citation>
    <scope>NUCLEOTIDE SEQUENCE [LARGE SCALE GENOMIC DNA]</scope>
    <source>
        <strain evidence="3">AATW-2023a</strain>
        <tissue evidence="3">Whole specimen</tissue>
    </source>
</reference>